<name>A0ABP8EIE2_9MICO</name>
<feature type="domain" description="Mycothiol-dependent maleylpyruvate isomerase metal-binding" evidence="2">
    <location>
        <begin position="18"/>
        <end position="99"/>
    </location>
</feature>
<accession>A0ABP8EIE2</accession>
<dbReference type="InterPro" id="IPR024344">
    <property type="entry name" value="MDMPI_metal-binding"/>
</dbReference>
<keyword evidence="4" id="KW-1185">Reference proteome</keyword>
<keyword evidence="3" id="KW-0413">Isomerase</keyword>
<feature type="region of interest" description="Disordered" evidence="1">
    <location>
        <begin position="200"/>
        <end position="230"/>
    </location>
</feature>
<evidence type="ECO:0000259" key="2">
    <source>
        <dbReference type="Pfam" id="PF11716"/>
    </source>
</evidence>
<evidence type="ECO:0000313" key="3">
    <source>
        <dbReference type="EMBL" id="GAA4283705.1"/>
    </source>
</evidence>
<dbReference type="Gene3D" id="1.20.120.450">
    <property type="entry name" value="dinb family like domain"/>
    <property type="match status" value="1"/>
</dbReference>
<sequence length="230" mass="24926">MHGSAMAIWQTVHSVRLQLAADLSDLDHDQWRTPSLCPGWDVHDVLAHLVDTARTGRLSFVRELIAARLDFDRANERGIAREKRSDPLETVAALRDSANLTRTPPANLATRLVEVIVHGEDIRRPLGLVGNYPAGAIAEALEYQLRTPVSFGGGRERTAGVRLIDRKTGTSWGAGDDGEGEVEGDAIDLLLAVSGRQVDPQRLTGSGASRLAAAAGPPADRAPRRRRVKR</sequence>
<dbReference type="RefSeq" id="WP_236863782.1">
    <property type="nucleotide sequence ID" value="NZ_BAABAZ010000004.1"/>
</dbReference>
<dbReference type="Proteomes" id="UP001501586">
    <property type="component" value="Unassembled WGS sequence"/>
</dbReference>
<feature type="compositionally biased region" description="Low complexity" evidence="1">
    <location>
        <begin position="208"/>
        <end position="219"/>
    </location>
</feature>
<dbReference type="GO" id="GO:0016853">
    <property type="term" value="F:isomerase activity"/>
    <property type="evidence" value="ECO:0007669"/>
    <property type="project" value="UniProtKB-KW"/>
</dbReference>
<evidence type="ECO:0000256" key="1">
    <source>
        <dbReference type="SAM" id="MobiDB-lite"/>
    </source>
</evidence>
<organism evidence="3 4">
    <name type="scientific">Brevibacterium daeguense</name>
    <dbReference type="NCBI Taxonomy" id="909936"/>
    <lineage>
        <taxon>Bacteria</taxon>
        <taxon>Bacillati</taxon>
        <taxon>Actinomycetota</taxon>
        <taxon>Actinomycetes</taxon>
        <taxon>Micrococcales</taxon>
        <taxon>Brevibacteriaceae</taxon>
        <taxon>Brevibacterium</taxon>
    </lineage>
</organism>
<gene>
    <name evidence="3" type="ORF">GCM10022261_12360</name>
</gene>
<protein>
    <submittedName>
        <fullName evidence="3">Maleylpyruvate isomerase family mycothiol-dependent enzyme</fullName>
    </submittedName>
</protein>
<dbReference type="Pfam" id="PF11716">
    <property type="entry name" value="MDMPI_N"/>
    <property type="match status" value="1"/>
</dbReference>
<dbReference type="InterPro" id="IPR034660">
    <property type="entry name" value="DinB/YfiT-like"/>
</dbReference>
<proteinExistence type="predicted"/>
<comment type="caution">
    <text evidence="3">The sequence shown here is derived from an EMBL/GenBank/DDBJ whole genome shotgun (WGS) entry which is preliminary data.</text>
</comment>
<reference evidence="4" key="1">
    <citation type="journal article" date="2019" name="Int. J. Syst. Evol. Microbiol.">
        <title>The Global Catalogue of Microorganisms (GCM) 10K type strain sequencing project: providing services to taxonomists for standard genome sequencing and annotation.</title>
        <authorList>
            <consortium name="The Broad Institute Genomics Platform"/>
            <consortium name="The Broad Institute Genome Sequencing Center for Infectious Disease"/>
            <person name="Wu L."/>
            <person name="Ma J."/>
        </authorList>
    </citation>
    <scope>NUCLEOTIDE SEQUENCE [LARGE SCALE GENOMIC DNA]</scope>
    <source>
        <strain evidence="4">JCM 17458</strain>
    </source>
</reference>
<dbReference type="NCBIfam" id="TIGR03083">
    <property type="entry name" value="maleylpyruvate isomerase family mycothiol-dependent enzyme"/>
    <property type="match status" value="1"/>
</dbReference>
<dbReference type="SUPFAM" id="SSF109854">
    <property type="entry name" value="DinB/YfiT-like putative metalloenzymes"/>
    <property type="match status" value="1"/>
</dbReference>
<dbReference type="EMBL" id="BAABAZ010000004">
    <property type="protein sequence ID" value="GAA4283705.1"/>
    <property type="molecule type" value="Genomic_DNA"/>
</dbReference>
<evidence type="ECO:0000313" key="4">
    <source>
        <dbReference type="Proteomes" id="UP001501586"/>
    </source>
</evidence>
<dbReference type="InterPro" id="IPR017517">
    <property type="entry name" value="Maleyloyr_isom"/>
</dbReference>